<reference evidence="2 3" key="1">
    <citation type="journal article" date="2015" name="Genome Announc.">
        <title>Complete Genome Sequence of Pseudoxanthomonas suwonensis Strain J1, a Cellulose-Degrading Bacterium Isolated from Leaf- and Wood-Enriched Soil.</title>
        <authorList>
            <person name="Hou L."/>
            <person name="Jiang J."/>
            <person name="Xu Z."/>
            <person name="Zhou Y."/>
            <person name="Leung F.C."/>
        </authorList>
    </citation>
    <scope>NUCLEOTIDE SEQUENCE [LARGE SCALE GENOMIC DNA]</scope>
    <source>
        <strain evidence="2 3">J1</strain>
    </source>
</reference>
<dbReference type="EMBL" id="CP011144">
    <property type="protein sequence ID" value="AKC86547.1"/>
    <property type="molecule type" value="Genomic_DNA"/>
</dbReference>
<gene>
    <name evidence="2" type="ORF">WQ53_06965</name>
</gene>
<dbReference type="AlphaFoldDB" id="A0A0E3Z186"/>
<evidence type="ECO:0000256" key="1">
    <source>
        <dbReference type="SAM" id="Phobius"/>
    </source>
</evidence>
<dbReference type="OrthoDB" id="5952290at2"/>
<dbReference type="KEGG" id="psuw:WQ53_06965"/>
<keyword evidence="1" id="KW-0472">Membrane</keyword>
<feature type="transmembrane region" description="Helical" evidence="1">
    <location>
        <begin position="29"/>
        <end position="48"/>
    </location>
</feature>
<keyword evidence="1" id="KW-1133">Transmembrane helix</keyword>
<organism evidence="2 3">
    <name type="scientific">Pseudoxanthomonas suwonensis</name>
    <dbReference type="NCBI Taxonomy" id="314722"/>
    <lineage>
        <taxon>Bacteria</taxon>
        <taxon>Pseudomonadati</taxon>
        <taxon>Pseudomonadota</taxon>
        <taxon>Gammaproteobacteria</taxon>
        <taxon>Lysobacterales</taxon>
        <taxon>Lysobacteraceae</taxon>
        <taxon>Pseudoxanthomonas</taxon>
    </lineage>
</organism>
<feature type="transmembrane region" description="Helical" evidence="1">
    <location>
        <begin position="54"/>
        <end position="74"/>
    </location>
</feature>
<keyword evidence="1" id="KW-0812">Transmembrane</keyword>
<dbReference type="RefSeq" id="WP_052631435.1">
    <property type="nucleotide sequence ID" value="NZ_CP011144.1"/>
</dbReference>
<dbReference type="Proteomes" id="UP000033067">
    <property type="component" value="Chromosome"/>
</dbReference>
<proteinExistence type="predicted"/>
<accession>A0A0E3Z186</accession>
<keyword evidence="3" id="KW-1185">Reference proteome</keyword>
<name>A0A0E3Z186_9GAMM</name>
<dbReference type="InterPro" id="IPR019253">
    <property type="entry name" value="DUF2244_TM"/>
</dbReference>
<protein>
    <submittedName>
        <fullName evidence="2">Membrane protein</fullName>
    </submittedName>
</protein>
<dbReference type="Pfam" id="PF10003">
    <property type="entry name" value="DUF2244"/>
    <property type="match status" value="1"/>
</dbReference>
<dbReference type="PATRIC" id="fig|314722.6.peg.1491"/>
<sequence length="160" mass="17186">MIEVVPYRSGDAGARLRLRPPRALTARQFRALFAALAGAMWLAAGLGWLAGNVFAPAFALLHSAGLALALRWLWRSGERGEEIAIGPGTVEVRRGADAVFSAHPHWVRMRVEGDDGRVTLSSSGRRVEVGAFLGPAERSQLARCLKQFLAAAATGDGRNR</sequence>
<evidence type="ECO:0000313" key="2">
    <source>
        <dbReference type="EMBL" id="AKC86547.1"/>
    </source>
</evidence>
<evidence type="ECO:0000313" key="3">
    <source>
        <dbReference type="Proteomes" id="UP000033067"/>
    </source>
</evidence>